<dbReference type="SMART" id="SM00209">
    <property type="entry name" value="TSP1"/>
    <property type="match status" value="10"/>
</dbReference>
<dbReference type="OrthoDB" id="5814848at2759"/>
<dbReference type="EMBL" id="MRZV01000177">
    <property type="protein sequence ID" value="PIK56388.1"/>
    <property type="molecule type" value="Genomic_DNA"/>
</dbReference>
<evidence type="ECO:0000256" key="4">
    <source>
        <dbReference type="SAM" id="MobiDB-lite"/>
    </source>
</evidence>
<dbReference type="InterPro" id="IPR044004">
    <property type="entry name" value="TSP1_spondin_dom"/>
</dbReference>
<dbReference type="InterPro" id="IPR051418">
    <property type="entry name" value="Spondin/Thrombospondin_T1"/>
</dbReference>
<accession>A0A2G8L803</accession>
<organism evidence="6 7">
    <name type="scientific">Stichopus japonicus</name>
    <name type="common">Sea cucumber</name>
    <dbReference type="NCBI Taxonomy" id="307972"/>
    <lineage>
        <taxon>Eukaryota</taxon>
        <taxon>Metazoa</taxon>
        <taxon>Echinodermata</taxon>
        <taxon>Eleutherozoa</taxon>
        <taxon>Echinozoa</taxon>
        <taxon>Holothuroidea</taxon>
        <taxon>Aspidochirotacea</taxon>
        <taxon>Aspidochirotida</taxon>
        <taxon>Stichopodidae</taxon>
        <taxon>Apostichopus</taxon>
    </lineage>
</organism>
<evidence type="ECO:0000259" key="5">
    <source>
        <dbReference type="Pfam" id="PF19028"/>
    </source>
</evidence>
<keyword evidence="1" id="KW-0732">Signal</keyword>
<dbReference type="InterPro" id="IPR036383">
    <property type="entry name" value="TSP1_rpt_sf"/>
</dbReference>
<dbReference type="Pfam" id="PF19028">
    <property type="entry name" value="TSP1_spondin"/>
    <property type="match status" value="3"/>
</dbReference>
<gene>
    <name evidence="6" type="ORF">BSL78_06701</name>
</gene>
<sequence length="830" mass="92568">MRKGHILFRARGGVDPHSICEIFWQKPSIVRDCLVNCSQNCVVSQYGKWSDCTQSCGNATKTRLRRVLVPITEHGEPCPTLSETIPCAGLPLCPSSENFVYTLKVDPWSNCLFSGDVTDGSPPVGSMSRDLHCVRNDGEIVDISFCIDEYMPKRSKPCVPPVDCVLSEWSLWSPCPNVCHQPYGSLPEDVQTYRTRTVTQVPWGRGQLCEELVQYQSCSDVDSTLFPDQAGLDCQREEYVWFASEWSPCQSQESNSATCGAGVQTRDVFCIRVSDVEHLPMPSNLCDISLLPDTIQPCAVHCPVDCVVSSWGPWDHCRANECDQLGVKKAKGYRTRERSVIVGESHGGEACPHLYEHAPCTATECYSWKVGRVGKCRPTNVEQNCGEGLLTQDIQCLNFNQQPVESRWCESIAEMPQWEEPCYHPCPDDCVTSDWGNWSPCSLTCTGKNQGGMQVRYKRILAQPERGGRPCPPESELRDTRPCNDHSCALFAWQTEQWGECILDTSVLLQGCGRGTQQRRVKCDRVMPRKDAPEQRCKPEVKPAGRRSCIVPCPVPCRTSQFTAWSECPTQCYGSGSTLFTQVRSRYILQHPQNTAQSCPSGFHEERVCAGPESCHTYKWVVSSWSSECQIGNNRGPGITCGDGLKTREVQCHRGDDQPVNIDLCLKYGPIQPPTTKPCNIPCEDDCQFNPWSLWSQCLNCDSKQTRTRTPHGSQSECIISELDESLETGVSGMEMDCGRGYQYQAVQCMDGNDVVVPLSYCGEDAAVKKQPCGLPCPTDCQISEWSPWSPCESDNGTKQGRQTRRRELMPPQFGGRPCPLETGDSLFEV</sequence>
<comment type="caution">
    <text evidence="6">The sequence shown here is derived from an EMBL/GenBank/DDBJ whole genome shotgun (WGS) entry which is preliminary data.</text>
</comment>
<evidence type="ECO:0000313" key="7">
    <source>
        <dbReference type="Proteomes" id="UP000230750"/>
    </source>
</evidence>
<dbReference type="FunFam" id="2.20.100.10:FF:000019">
    <property type="entry name" value="Thrombospondin type 1 domain containing 7A"/>
    <property type="match status" value="1"/>
</dbReference>
<feature type="region of interest" description="Disordered" evidence="4">
    <location>
        <begin position="791"/>
        <end position="823"/>
    </location>
</feature>
<evidence type="ECO:0000256" key="2">
    <source>
        <dbReference type="ARBA" id="ARBA00023157"/>
    </source>
</evidence>
<name>A0A2G8L803_STIJA</name>
<dbReference type="Proteomes" id="UP000230750">
    <property type="component" value="Unassembled WGS sequence"/>
</dbReference>
<dbReference type="PANTHER" id="PTHR11311:SF30">
    <property type="entry name" value="SPONDIN-LIKE TSP1 DOMAIN-CONTAINING PROTEIN"/>
    <property type="match status" value="1"/>
</dbReference>
<keyword evidence="2" id="KW-1015">Disulfide bond</keyword>
<dbReference type="Gene3D" id="2.20.100.10">
    <property type="entry name" value="Thrombospondin type-1 (TSP1) repeat"/>
    <property type="match status" value="7"/>
</dbReference>
<dbReference type="FunFam" id="2.20.100.10:FF:000014">
    <property type="entry name" value="Thrombospondin type 1 domain containing 7A"/>
    <property type="match status" value="1"/>
</dbReference>
<keyword evidence="3" id="KW-0325">Glycoprotein</keyword>
<keyword evidence="7" id="KW-1185">Reference proteome</keyword>
<dbReference type="Pfam" id="PF00090">
    <property type="entry name" value="TSP_1"/>
    <property type="match status" value="1"/>
</dbReference>
<dbReference type="InterPro" id="IPR000884">
    <property type="entry name" value="TSP1_rpt"/>
</dbReference>
<feature type="domain" description="Spondin-like TSP1" evidence="5">
    <location>
        <begin position="306"/>
        <end position="365"/>
    </location>
</feature>
<feature type="compositionally biased region" description="Polar residues" evidence="4">
    <location>
        <begin position="791"/>
        <end position="801"/>
    </location>
</feature>
<evidence type="ECO:0000313" key="6">
    <source>
        <dbReference type="EMBL" id="PIK56388.1"/>
    </source>
</evidence>
<evidence type="ECO:0000256" key="3">
    <source>
        <dbReference type="ARBA" id="ARBA00023180"/>
    </source>
</evidence>
<feature type="domain" description="Spondin-like TSP1" evidence="5">
    <location>
        <begin position="41"/>
        <end position="91"/>
    </location>
</feature>
<protein>
    <submittedName>
        <fullName evidence="6">Putative thrombospondin type-1 domain-containing protein 7A isofor m X2</fullName>
    </submittedName>
</protein>
<dbReference type="SUPFAM" id="SSF82895">
    <property type="entry name" value="TSP-1 type 1 repeat"/>
    <property type="match status" value="6"/>
</dbReference>
<reference evidence="6 7" key="1">
    <citation type="journal article" date="2017" name="PLoS Biol.">
        <title>The sea cucumber genome provides insights into morphological evolution and visceral regeneration.</title>
        <authorList>
            <person name="Zhang X."/>
            <person name="Sun L."/>
            <person name="Yuan J."/>
            <person name="Sun Y."/>
            <person name="Gao Y."/>
            <person name="Zhang L."/>
            <person name="Li S."/>
            <person name="Dai H."/>
            <person name="Hamel J.F."/>
            <person name="Liu C."/>
            <person name="Yu Y."/>
            <person name="Liu S."/>
            <person name="Lin W."/>
            <person name="Guo K."/>
            <person name="Jin S."/>
            <person name="Xu P."/>
            <person name="Storey K.B."/>
            <person name="Huan P."/>
            <person name="Zhang T."/>
            <person name="Zhou Y."/>
            <person name="Zhang J."/>
            <person name="Lin C."/>
            <person name="Li X."/>
            <person name="Xing L."/>
            <person name="Huo D."/>
            <person name="Sun M."/>
            <person name="Wang L."/>
            <person name="Mercier A."/>
            <person name="Li F."/>
            <person name="Yang H."/>
            <person name="Xiang J."/>
        </authorList>
    </citation>
    <scope>NUCLEOTIDE SEQUENCE [LARGE SCALE GENOMIC DNA]</scope>
    <source>
        <strain evidence="6">Shaxun</strain>
        <tissue evidence="6">Muscle</tissue>
    </source>
</reference>
<feature type="domain" description="Spondin-like TSP1" evidence="5">
    <location>
        <begin position="430"/>
        <end position="488"/>
    </location>
</feature>
<dbReference type="Pfam" id="PF19030">
    <property type="entry name" value="TSP1_ADAMTS"/>
    <property type="match status" value="2"/>
</dbReference>
<proteinExistence type="predicted"/>
<dbReference type="AlphaFoldDB" id="A0A2G8L803"/>
<dbReference type="PANTHER" id="PTHR11311">
    <property type="entry name" value="SPONDIN"/>
    <property type="match status" value="1"/>
</dbReference>
<dbReference type="PROSITE" id="PS50092">
    <property type="entry name" value="TSP1"/>
    <property type="match status" value="7"/>
</dbReference>
<evidence type="ECO:0000256" key="1">
    <source>
        <dbReference type="ARBA" id="ARBA00022729"/>
    </source>
</evidence>
<dbReference type="STRING" id="307972.A0A2G8L803"/>